<accession>A0A0K1PJR5</accession>
<evidence type="ECO:0000259" key="7">
    <source>
        <dbReference type="Pfam" id="PF01068"/>
    </source>
</evidence>
<dbReference type="Gene3D" id="3.30.470.30">
    <property type="entry name" value="DNA ligase/mRNA capping enzyme"/>
    <property type="match status" value="1"/>
</dbReference>
<proteinExistence type="predicted"/>
<evidence type="ECO:0000256" key="1">
    <source>
        <dbReference type="ARBA" id="ARBA00001968"/>
    </source>
</evidence>
<dbReference type="InterPro" id="IPR012310">
    <property type="entry name" value="DNA_ligase_ATP-dep_cent"/>
</dbReference>
<dbReference type="PANTHER" id="PTHR47810">
    <property type="entry name" value="DNA LIGASE"/>
    <property type="match status" value="1"/>
</dbReference>
<evidence type="ECO:0000256" key="6">
    <source>
        <dbReference type="ARBA" id="ARBA00034003"/>
    </source>
</evidence>
<dbReference type="Proteomes" id="UP000064967">
    <property type="component" value="Chromosome"/>
</dbReference>
<evidence type="ECO:0000256" key="5">
    <source>
        <dbReference type="ARBA" id="ARBA00023204"/>
    </source>
</evidence>
<protein>
    <submittedName>
        <fullName evidence="9">DNA ligase (ATP)</fullName>
    </submittedName>
</protein>
<dbReference type="KEGG" id="llu:AKJ09_00081"/>
<dbReference type="SUPFAM" id="SSF56091">
    <property type="entry name" value="DNA ligase/mRNA capping enzyme, catalytic domain"/>
    <property type="match status" value="1"/>
</dbReference>
<dbReference type="GO" id="GO:0003910">
    <property type="term" value="F:DNA ligase (ATP) activity"/>
    <property type="evidence" value="ECO:0007669"/>
    <property type="project" value="UniProtKB-EC"/>
</dbReference>
<dbReference type="InterPro" id="IPR029319">
    <property type="entry name" value="DNA_ligase_OB"/>
</dbReference>
<keyword evidence="2 9" id="KW-0436">Ligase</keyword>
<dbReference type="GO" id="GO:0005524">
    <property type="term" value="F:ATP binding"/>
    <property type="evidence" value="ECO:0007669"/>
    <property type="project" value="InterPro"/>
</dbReference>
<dbReference type="GO" id="GO:0006260">
    <property type="term" value="P:DNA replication"/>
    <property type="evidence" value="ECO:0007669"/>
    <property type="project" value="UniProtKB-KW"/>
</dbReference>
<dbReference type="OrthoDB" id="9767858at2"/>
<reference evidence="9 11" key="1">
    <citation type="submission" date="2015-08" db="EMBL/GenBank/DDBJ databases">
        <authorList>
            <person name="Babu N.S."/>
            <person name="Beckwith C.J."/>
            <person name="Beseler K.G."/>
            <person name="Brison A."/>
            <person name="Carone J.V."/>
            <person name="Caskin T.P."/>
            <person name="Diamond M."/>
            <person name="Durham M.E."/>
            <person name="Foxe J.M."/>
            <person name="Go M."/>
            <person name="Henderson B.A."/>
            <person name="Jones I.B."/>
            <person name="McGettigan J.A."/>
            <person name="Micheletti S.J."/>
            <person name="Nasrallah M.E."/>
            <person name="Ortiz D."/>
            <person name="Piller C.R."/>
            <person name="Privatt S.R."/>
            <person name="Schneider S.L."/>
            <person name="Sharp S."/>
            <person name="Smith T.C."/>
            <person name="Stanton J.D."/>
            <person name="Ullery H.E."/>
            <person name="Wilson R.J."/>
            <person name="Serrano M.G."/>
            <person name="Buck G."/>
            <person name="Lee V."/>
            <person name="Wang Y."/>
            <person name="Carvalho R."/>
            <person name="Voegtly L."/>
            <person name="Shi R."/>
            <person name="Duckworth R."/>
            <person name="Johnson A."/>
            <person name="Loviza R."/>
            <person name="Walstead R."/>
            <person name="Shah Z."/>
            <person name="Kiflezghi M."/>
            <person name="Wade K."/>
            <person name="Ball S.L."/>
            <person name="Bradley K.W."/>
            <person name="Asai D.J."/>
            <person name="Bowman C.A."/>
            <person name="Russell D.A."/>
            <person name="Pope W.H."/>
            <person name="Jacobs-Sera D."/>
            <person name="Hendrix R.W."/>
            <person name="Hatfull G.F."/>
        </authorList>
    </citation>
    <scope>NUCLEOTIDE SEQUENCE [LARGE SCALE GENOMIC DNA]</scope>
    <source>
        <strain evidence="9 11">DSM 27648</strain>
    </source>
</reference>
<dbReference type="InterPro" id="IPR016059">
    <property type="entry name" value="DNA_ligase_ATP-dep_CS"/>
</dbReference>
<keyword evidence="4" id="KW-0227">DNA damage</keyword>
<dbReference type="Gene3D" id="3.30.1490.70">
    <property type="match status" value="1"/>
</dbReference>
<sequence>MAKATKTKPEKRADIDIEVLLAKPWTDKVDPTGWWMSEKLDGVRAIWKDGEFWSRNGKPFYAPDWFKAQMPSTQLDGELFIGRKQFDATVSAVRSSSGDWSKVKYHVFDLYPEGESWSSSFEERQELLARILRERPYIEHVPQVRCTGIKHLTETTDVIINELHGEGIMLREPHSLYEQKRSSTLLKVKRFFDIEATVLGHVPGKGKHEGRLGALDCVTDHGGSDRVVKFQVGTGFTDAERENPPVHGSIITVRYQELTKDSIPRFPVFVAVRDYE</sequence>
<evidence type="ECO:0000256" key="2">
    <source>
        <dbReference type="ARBA" id="ARBA00022598"/>
    </source>
</evidence>
<dbReference type="Pfam" id="PF14743">
    <property type="entry name" value="DNA_ligase_OB_2"/>
    <property type="match status" value="1"/>
</dbReference>
<evidence type="ECO:0000313" key="10">
    <source>
        <dbReference type="EMBL" id="AKU93417.1"/>
    </source>
</evidence>
<dbReference type="EMBL" id="CP012333">
    <property type="protein sequence ID" value="AKU93349.1"/>
    <property type="molecule type" value="Genomic_DNA"/>
</dbReference>
<keyword evidence="3" id="KW-0235">DNA replication</keyword>
<dbReference type="PANTHER" id="PTHR47810:SF1">
    <property type="entry name" value="DNA LIGASE B"/>
    <property type="match status" value="1"/>
</dbReference>
<evidence type="ECO:0000313" key="9">
    <source>
        <dbReference type="EMBL" id="AKU93349.1"/>
    </source>
</evidence>
<dbReference type="InterPro" id="IPR050326">
    <property type="entry name" value="NAD_dep_DNA_ligaseB"/>
</dbReference>
<evidence type="ECO:0000256" key="3">
    <source>
        <dbReference type="ARBA" id="ARBA00022705"/>
    </source>
</evidence>
<dbReference type="KEGG" id="llu:AKJ09_00013"/>
<dbReference type="STRING" id="1391654.AKJ09_00013"/>
<dbReference type="Gene3D" id="2.40.50.140">
    <property type="entry name" value="Nucleic acid-binding proteins"/>
    <property type="match status" value="1"/>
</dbReference>
<dbReference type="RefSeq" id="WP_146644882.1">
    <property type="nucleotide sequence ID" value="NZ_CP012333.1"/>
</dbReference>
<feature type="domain" description="ATP-dependent DNA ligase family profile" evidence="7">
    <location>
        <begin position="27"/>
        <end position="189"/>
    </location>
</feature>
<feature type="domain" description="DNA ligase OB-like" evidence="8">
    <location>
        <begin position="203"/>
        <end position="273"/>
    </location>
</feature>
<dbReference type="PROSITE" id="PS00333">
    <property type="entry name" value="DNA_LIGASE_A2"/>
    <property type="match status" value="1"/>
</dbReference>
<dbReference type="CDD" id="cd08041">
    <property type="entry name" value="OBF_kDNA_ligase_like"/>
    <property type="match status" value="1"/>
</dbReference>
<evidence type="ECO:0000256" key="4">
    <source>
        <dbReference type="ARBA" id="ARBA00022763"/>
    </source>
</evidence>
<gene>
    <name evidence="9" type="ORF">AKJ09_00013</name>
    <name evidence="10" type="ORF">AKJ09_00081</name>
</gene>
<dbReference type="InterPro" id="IPR012340">
    <property type="entry name" value="NA-bd_OB-fold"/>
</dbReference>
<comment type="cofactor">
    <cofactor evidence="1">
        <name>a divalent metal cation</name>
        <dbReference type="ChEBI" id="CHEBI:60240"/>
    </cofactor>
</comment>
<dbReference type="GO" id="GO:0006310">
    <property type="term" value="P:DNA recombination"/>
    <property type="evidence" value="ECO:0007669"/>
    <property type="project" value="InterPro"/>
</dbReference>
<evidence type="ECO:0000313" key="11">
    <source>
        <dbReference type="Proteomes" id="UP000064967"/>
    </source>
</evidence>
<keyword evidence="5" id="KW-0234">DNA repair</keyword>
<dbReference type="PATRIC" id="fig|1391654.3.peg.12"/>
<dbReference type="Pfam" id="PF01068">
    <property type="entry name" value="DNA_ligase_A_M"/>
    <property type="match status" value="1"/>
</dbReference>
<dbReference type="NCBIfam" id="NF006592">
    <property type="entry name" value="PRK09125.1"/>
    <property type="match status" value="1"/>
</dbReference>
<comment type="catalytic activity">
    <reaction evidence="6">
        <text>ATP + (deoxyribonucleotide)n-3'-hydroxyl + 5'-phospho-(deoxyribonucleotide)m = (deoxyribonucleotide)n+m + AMP + diphosphate.</text>
        <dbReference type="EC" id="6.5.1.1"/>
    </reaction>
</comment>
<dbReference type="GO" id="GO:0006281">
    <property type="term" value="P:DNA repair"/>
    <property type="evidence" value="ECO:0007669"/>
    <property type="project" value="UniProtKB-KW"/>
</dbReference>
<dbReference type="CDD" id="cd07896">
    <property type="entry name" value="Adenylation_kDNA_ligase_like"/>
    <property type="match status" value="1"/>
</dbReference>
<dbReference type="AlphaFoldDB" id="A0A0K1PJR5"/>
<name>A0A0K1PJR5_9BACT</name>
<organism evidence="9 11">
    <name type="scientific">Labilithrix luteola</name>
    <dbReference type="NCBI Taxonomy" id="1391654"/>
    <lineage>
        <taxon>Bacteria</taxon>
        <taxon>Pseudomonadati</taxon>
        <taxon>Myxococcota</taxon>
        <taxon>Polyangia</taxon>
        <taxon>Polyangiales</taxon>
        <taxon>Labilitrichaceae</taxon>
        <taxon>Labilithrix</taxon>
    </lineage>
</organism>
<dbReference type="SUPFAM" id="SSF50249">
    <property type="entry name" value="Nucleic acid-binding proteins"/>
    <property type="match status" value="1"/>
</dbReference>
<evidence type="ECO:0000259" key="8">
    <source>
        <dbReference type="Pfam" id="PF14743"/>
    </source>
</evidence>
<keyword evidence="11" id="KW-1185">Reference proteome</keyword>
<dbReference type="EMBL" id="CP012333">
    <property type="protein sequence ID" value="AKU93417.1"/>
    <property type="molecule type" value="Genomic_DNA"/>
</dbReference>